<reference evidence="2 3" key="1">
    <citation type="submission" date="2021-03" db="EMBL/GenBank/DDBJ databases">
        <title>Sequencing the genomes of 1000 actinobacteria strains.</title>
        <authorList>
            <person name="Klenk H.-P."/>
        </authorList>
    </citation>
    <scope>NUCLEOTIDE SEQUENCE [LARGE SCALE GENOMIC DNA]</scope>
    <source>
        <strain evidence="2 3">DSM 18824</strain>
    </source>
</reference>
<gene>
    <name evidence="2" type="ORF">JOF29_004225</name>
</gene>
<organism evidence="2 3">
    <name type="scientific">Kribbella aluminosa</name>
    <dbReference type="NCBI Taxonomy" id="416017"/>
    <lineage>
        <taxon>Bacteria</taxon>
        <taxon>Bacillati</taxon>
        <taxon>Actinomycetota</taxon>
        <taxon>Actinomycetes</taxon>
        <taxon>Propionibacteriales</taxon>
        <taxon>Kribbellaceae</taxon>
        <taxon>Kribbella</taxon>
    </lineage>
</organism>
<evidence type="ECO:0000313" key="3">
    <source>
        <dbReference type="Proteomes" id="UP000755585"/>
    </source>
</evidence>
<comment type="caution">
    <text evidence="2">The sequence shown here is derived from an EMBL/GenBank/DDBJ whole genome shotgun (WGS) entry which is preliminary data.</text>
</comment>
<keyword evidence="3" id="KW-1185">Reference proteome</keyword>
<dbReference type="Proteomes" id="UP000755585">
    <property type="component" value="Unassembled WGS sequence"/>
</dbReference>
<protein>
    <recommendedName>
        <fullName evidence="4">Thioredoxin family protein</fullName>
    </recommendedName>
</protein>
<name>A0ABS4UNC1_9ACTN</name>
<feature type="region of interest" description="Disordered" evidence="1">
    <location>
        <begin position="40"/>
        <end position="97"/>
    </location>
</feature>
<sequence length="97" mass="10349">MRLEVLHVADCPHLSVLLDRLAQAADHPVTTRLIETTADAEHYGMSGSPTLLVDGTDPFGPDGQPSLSCRLYRDEAGRPTPVPSVDQVRAAVTEDAG</sequence>
<proteinExistence type="predicted"/>
<evidence type="ECO:0000313" key="2">
    <source>
        <dbReference type="EMBL" id="MBP2353142.1"/>
    </source>
</evidence>
<evidence type="ECO:0000256" key="1">
    <source>
        <dbReference type="SAM" id="MobiDB-lite"/>
    </source>
</evidence>
<dbReference type="EMBL" id="JAGINT010000001">
    <property type="protein sequence ID" value="MBP2353142.1"/>
    <property type="molecule type" value="Genomic_DNA"/>
</dbReference>
<evidence type="ECO:0008006" key="4">
    <source>
        <dbReference type="Google" id="ProtNLM"/>
    </source>
</evidence>
<accession>A0ABS4UNC1</accession>
<dbReference type="RefSeq" id="WP_209695789.1">
    <property type="nucleotide sequence ID" value="NZ_BAAAVU010000006.1"/>
</dbReference>